<dbReference type="EMBL" id="AOHC02000041">
    <property type="protein sequence ID" value="EMY76977.1"/>
    <property type="molecule type" value="Genomic_DNA"/>
</dbReference>
<accession>N1WI41</accession>
<sequence length="59" mass="7200">MKNKGFFWESLTRDTINKIHIVLPLLWKYLFTIHRLCSNRKERASISYVHKSTYRNVVF</sequence>
<name>N1WI41_9LEPT</name>
<gene>
    <name evidence="1" type="ORF">LEP1GSC060_3118</name>
</gene>
<organism evidence="1 2">
    <name type="scientific">Leptospira weilii serovar Ranarum str. ICFT</name>
    <dbReference type="NCBI Taxonomy" id="1218598"/>
    <lineage>
        <taxon>Bacteria</taxon>
        <taxon>Pseudomonadati</taxon>
        <taxon>Spirochaetota</taxon>
        <taxon>Spirochaetia</taxon>
        <taxon>Leptospirales</taxon>
        <taxon>Leptospiraceae</taxon>
        <taxon>Leptospira</taxon>
    </lineage>
</organism>
<comment type="caution">
    <text evidence="1">The sequence shown here is derived from an EMBL/GenBank/DDBJ whole genome shotgun (WGS) entry which is preliminary data.</text>
</comment>
<keyword evidence="2" id="KW-1185">Reference proteome</keyword>
<protein>
    <submittedName>
        <fullName evidence="1">Uncharacterized protein</fullName>
    </submittedName>
</protein>
<proteinExistence type="predicted"/>
<dbReference type="AlphaFoldDB" id="N1WI41"/>
<dbReference type="Proteomes" id="UP000012313">
    <property type="component" value="Unassembled WGS sequence"/>
</dbReference>
<evidence type="ECO:0000313" key="2">
    <source>
        <dbReference type="Proteomes" id="UP000012313"/>
    </source>
</evidence>
<reference evidence="1" key="1">
    <citation type="submission" date="2013-03" db="EMBL/GenBank/DDBJ databases">
        <authorList>
            <person name="Harkins D.M."/>
            <person name="Durkin A.S."/>
            <person name="Brinkac L.M."/>
            <person name="Haft D.H."/>
            <person name="Selengut J.D."/>
            <person name="Sanka R."/>
            <person name="DePew J."/>
            <person name="Purushe J."/>
            <person name="Hartskeerl R.A."/>
            <person name="Ahmed A."/>
            <person name="van der Linden H."/>
            <person name="Goris M.G.A."/>
            <person name="Vinetz J.M."/>
            <person name="Sutton G.G."/>
            <person name="Nierman W.C."/>
            <person name="Fouts D.E."/>
        </authorList>
    </citation>
    <scope>NUCLEOTIDE SEQUENCE [LARGE SCALE GENOMIC DNA]</scope>
    <source>
        <strain evidence="1">ICFT</strain>
    </source>
</reference>
<dbReference type="STRING" id="1218598.LEP1GSC060_3118"/>
<evidence type="ECO:0000313" key="1">
    <source>
        <dbReference type="EMBL" id="EMY76977.1"/>
    </source>
</evidence>